<feature type="region of interest" description="Disordered" evidence="1">
    <location>
        <begin position="157"/>
        <end position="195"/>
    </location>
</feature>
<feature type="compositionally biased region" description="Basic and acidic residues" evidence="1">
    <location>
        <begin position="157"/>
        <end position="167"/>
    </location>
</feature>
<dbReference type="AlphaFoldDB" id="A0AAF0R2W1"/>
<evidence type="ECO:0000313" key="2">
    <source>
        <dbReference type="EMBL" id="WMV33365.1"/>
    </source>
</evidence>
<dbReference type="EMBL" id="CP133617">
    <property type="protein sequence ID" value="WMV33365.1"/>
    <property type="molecule type" value="Genomic_DNA"/>
</dbReference>
<dbReference type="InterPro" id="IPR043128">
    <property type="entry name" value="Rev_trsase/Diguanyl_cyclase"/>
</dbReference>
<gene>
    <name evidence="2" type="ORF">MTR67_026750</name>
</gene>
<feature type="compositionally biased region" description="Polar residues" evidence="1">
    <location>
        <begin position="179"/>
        <end position="195"/>
    </location>
</feature>
<evidence type="ECO:0000313" key="3">
    <source>
        <dbReference type="Proteomes" id="UP001234989"/>
    </source>
</evidence>
<evidence type="ECO:0000256" key="1">
    <source>
        <dbReference type="SAM" id="MobiDB-lite"/>
    </source>
</evidence>
<reference evidence="2" key="1">
    <citation type="submission" date="2023-08" db="EMBL/GenBank/DDBJ databases">
        <title>A de novo genome assembly of Solanum verrucosum Schlechtendal, a Mexican diploid species geographically isolated from the other diploid A-genome species in potato relatives.</title>
        <authorList>
            <person name="Hosaka K."/>
        </authorList>
    </citation>
    <scope>NUCLEOTIDE SEQUENCE</scope>
    <source>
        <tissue evidence="2">Young leaves</tissue>
    </source>
</reference>
<keyword evidence="3" id="KW-1185">Reference proteome</keyword>
<sequence>TTDSSAQSSIVVINMNLGPVNHKSRLRIVVSPTVRRSDRGLEPLQTWHGGQSTDQTMIRGVTMDYFLVVGDLFEACVEHHDQEGIVFGHRISGEGMQVDQEKVKVIAKLPLPILVKGVQSLLGHAGFYMRFINDLSKVAHPLSMKVKEQGQGYYQAKRSEKAEEVEGKQGWYSPKPLSESPNRSSARLKFQQVSP</sequence>
<name>A0AAF0R2W1_SOLVR</name>
<dbReference type="PANTHER" id="PTHR33064">
    <property type="entry name" value="POL PROTEIN"/>
    <property type="match status" value="1"/>
</dbReference>
<organism evidence="2 3">
    <name type="scientific">Solanum verrucosum</name>
    <dbReference type="NCBI Taxonomy" id="315347"/>
    <lineage>
        <taxon>Eukaryota</taxon>
        <taxon>Viridiplantae</taxon>
        <taxon>Streptophyta</taxon>
        <taxon>Embryophyta</taxon>
        <taxon>Tracheophyta</taxon>
        <taxon>Spermatophyta</taxon>
        <taxon>Magnoliopsida</taxon>
        <taxon>eudicotyledons</taxon>
        <taxon>Gunneridae</taxon>
        <taxon>Pentapetalae</taxon>
        <taxon>asterids</taxon>
        <taxon>lamiids</taxon>
        <taxon>Solanales</taxon>
        <taxon>Solanaceae</taxon>
        <taxon>Solanoideae</taxon>
        <taxon>Solaneae</taxon>
        <taxon>Solanum</taxon>
    </lineage>
</organism>
<feature type="non-terminal residue" evidence="2">
    <location>
        <position position="1"/>
    </location>
</feature>
<protein>
    <submittedName>
        <fullName evidence="2">Uncharacterized protein</fullName>
    </submittedName>
</protein>
<proteinExistence type="predicted"/>
<dbReference type="Proteomes" id="UP001234989">
    <property type="component" value="Chromosome 6"/>
</dbReference>
<dbReference type="InterPro" id="IPR051320">
    <property type="entry name" value="Viral_Replic_Matur_Polypro"/>
</dbReference>
<dbReference type="PANTHER" id="PTHR33064:SF39">
    <property type="match status" value="1"/>
</dbReference>
<dbReference type="SUPFAM" id="SSF56672">
    <property type="entry name" value="DNA/RNA polymerases"/>
    <property type="match status" value="1"/>
</dbReference>
<dbReference type="InterPro" id="IPR043502">
    <property type="entry name" value="DNA/RNA_pol_sf"/>
</dbReference>
<dbReference type="Gene3D" id="3.30.70.270">
    <property type="match status" value="1"/>
</dbReference>
<accession>A0AAF0R2W1</accession>